<dbReference type="PANTHER" id="PTHR10695">
    <property type="entry name" value="DEPHOSPHO-COA KINASE-RELATED"/>
    <property type="match status" value="1"/>
</dbReference>
<comment type="function">
    <text evidence="5">Catalyzes the phosphorylation of the 3'-hydroxyl group of dephosphocoenzyme A to form coenzyme A.</text>
</comment>
<evidence type="ECO:0000256" key="1">
    <source>
        <dbReference type="ARBA" id="ARBA00009018"/>
    </source>
</evidence>
<comment type="similarity">
    <text evidence="1 5">Belongs to the CoaE family.</text>
</comment>
<evidence type="ECO:0000256" key="4">
    <source>
        <dbReference type="ARBA" id="ARBA00022993"/>
    </source>
</evidence>
<protein>
    <recommendedName>
        <fullName evidence="5 6">Dephospho-CoA kinase</fullName>
        <ecNumber evidence="5 6">2.7.1.24</ecNumber>
    </recommendedName>
    <alternativeName>
        <fullName evidence="5">Dephosphocoenzyme A kinase</fullName>
    </alternativeName>
</protein>
<dbReference type="EC" id="2.7.1.24" evidence="5 6"/>
<dbReference type="InterPro" id="IPR001977">
    <property type="entry name" value="Depp_CoAkinase"/>
</dbReference>
<dbReference type="GO" id="GO:0005737">
    <property type="term" value="C:cytoplasm"/>
    <property type="evidence" value="ECO:0007669"/>
    <property type="project" value="UniProtKB-SubCell"/>
</dbReference>
<gene>
    <name evidence="5" type="primary">coaE</name>
    <name evidence="7" type="ORF">SAMN05192560_0342</name>
</gene>
<dbReference type="HAMAP" id="MF_00376">
    <property type="entry name" value="Dephospho_CoA_kinase"/>
    <property type="match status" value="1"/>
</dbReference>
<dbReference type="Gene3D" id="3.40.50.300">
    <property type="entry name" value="P-loop containing nucleotide triphosphate hydrolases"/>
    <property type="match status" value="1"/>
</dbReference>
<evidence type="ECO:0000256" key="3">
    <source>
        <dbReference type="ARBA" id="ARBA00022840"/>
    </source>
</evidence>
<keyword evidence="5" id="KW-0808">Transferase</keyword>
<accession>A0A238Y1D3</accession>
<keyword evidence="2 5" id="KW-0547">Nucleotide-binding</keyword>
<name>A0A238Y1D3_9PROT</name>
<organism evidence="7 8">
    <name type="scientific">Methylobacillus rhizosphaerae</name>
    <dbReference type="NCBI Taxonomy" id="551994"/>
    <lineage>
        <taxon>Bacteria</taxon>
        <taxon>Pseudomonadati</taxon>
        <taxon>Pseudomonadota</taxon>
        <taxon>Betaproteobacteria</taxon>
        <taxon>Nitrosomonadales</taxon>
        <taxon>Methylophilaceae</taxon>
        <taxon>Methylobacillus</taxon>
    </lineage>
</organism>
<dbReference type="Pfam" id="PF01121">
    <property type="entry name" value="CoaE"/>
    <property type="match status" value="1"/>
</dbReference>
<dbReference type="UniPathway" id="UPA00241">
    <property type="reaction ID" value="UER00356"/>
</dbReference>
<dbReference type="PANTHER" id="PTHR10695:SF46">
    <property type="entry name" value="BIFUNCTIONAL COENZYME A SYNTHASE-RELATED"/>
    <property type="match status" value="1"/>
</dbReference>
<dbReference type="GO" id="GO:0004140">
    <property type="term" value="F:dephospho-CoA kinase activity"/>
    <property type="evidence" value="ECO:0007669"/>
    <property type="project" value="UniProtKB-UniRule"/>
</dbReference>
<keyword evidence="5 7" id="KW-0418">Kinase</keyword>
<keyword evidence="5" id="KW-0963">Cytoplasm</keyword>
<comment type="subcellular location">
    <subcellularLocation>
        <location evidence="5">Cytoplasm</location>
    </subcellularLocation>
</comment>
<proteinExistence type="inferred from homology"/>
<dbReference type="GO" id="GO:0005524">
    <property type="term" value="F:ATP binding"/>
    <property type="evidence" value="ECO:0007669"/>
    <property type="project" value="UniProtKB-UniRule"/>
</dbReference>
<dbReference type="AlphaFoldDB" id="A0A238Y1D3"/>
<dbReference type="RefSeq" id="WP_089374484.1">
    <property type="nucleotide sequence ID" value="NZ_FZOA01000001.1"/>
</dbReference>
<dbReference type="InterPro" id="IPR027417">
    <property type="entry name" value="P-loop_NTPase"/>
</dbReference>
<keyword evidence="8" id="KW-1185">Reference proteome</keyword>
<sequence length="202" mass="22670">MYVVGLTGGIGAGKSEAARIFSELGVPVIDVDVISRHLTSAGQPLVAKIAEVFGPSYVTAHGAMDRNKMRERVFSSTDDRLRLESILHPAIHREALRELDSHKQAPYQILAIPLFFESNRYEGIVNRTLLIDCTEDKQISRVVDRNNFSEEMVRSIIASQASRSFRRALADDIIDNNGSLEDLKNDIRQMHEKFIKTCIVSE</sequence>
<evidence type="ECO:0000256" key="6">
    <source>
        <dbReference type="NCBIfam" id="TIGR00152"/>
    </source>
</evidence>
<dbReference type="PROSITE" id="PS51219">
    <property type="entry name" value="DPCK"/>
    <property type="match status" value="1"/>
</dbReference>
<dbReference type="GO" id="GO:0015937">
    <property type="term" value="P:coenzyme A biosynthetic process"/>
    <property type="evidence" value="ECO:0007669"/>
    <property type="project" value="UniProtKB-UniRule"/>
</dbReference>
<comment type="pathway">
    <text evidence="5">Cofactor biosynthesis; coenzyme A biosynthesis; CoA from (R)-pantothenate: step 5/5.</text>
</comment>
<evidence type="ECO:0000256" key="5">
    <source>
        <dbReference type="HAMAP-Rule" id="MF_00376"/>
    </source>
</evidence>
<reference evidence="8" key="1">
    <citation type="submission" date="2017-06" db="EMBL/GenBank/DDBJ databases">
        <authorList>
            <person name="Varghese N."/>
            <person name="Submissions S."/>
        </authorList>
    </citation>
    <scope>NUCLEOTIDE SEQUENCE [LARGE SCALE GENOMIC DNA]</scope>
    <source>
        <strain evidence="8">Ca-68</strain>
    </source>
</reference>
<comment type="catalytic activity">
    <reaction evidence="5">
        <text>3'-dephospho-CoA + ATP = ADP + CoA + H(+)</text>
        <dbReference type="Rhea" id="RHEA:18245"/>
        <dbReference type="ChEBI" id="CHEBI:15378"/>
        <dbReference type="ChEBI" id="CHEBI:30616"/>
        <dbReference type="ChEBI" id="CHEBI:57287"/>
        <dbReference type="ChEBI" id="CHEBI:57328"/>
        <dbReference type="ChEBI" id="CHEBI:456216"/>
        <dbReference type="EC" id="2.7.1.24"/>
    </reaction>
</comment>
<feature type="binding site" evidence="5">
    <location>
        <begin position="11"/>
        <end position="16"/>
    </location>
    <ligand>
        <name>ATP</name>
        <dbReference type="ChEBI" id="CHEBI:30616"/>
    </ligand>
</feature>
<evidence type="ECO:0000313" key="7">
    <source>
        <dbReference type="EMBL" id="SNR64591.1"/>
    </source>
</evidence>
<evidence type="ECO:0000313" key="8">
    <source>
        <dbReference type="Proteomes" id="UP000198305"/>
    </source>
</evidence>
<dbReference type="NCBIfam" id="TIGR00152">
    <property type="entry name" value="dephospho-CoA kinase"/>
    <property type="match status" value="1"/>
</dbReference>
<dbReference type="Proteomes" id="UP000198305">
    <property type="component" value="Unassembled WGS sequence"/>
</dbReference>
<dbReference type="OrthoDB" id="9812943at2"/>
<dbReference type="CDD" id="cd02022">
    <property type="entry name" value="DPCK"/>
    <property type="match status" value="1"/>
</dbReference>
<dbReference type="EMBL" id="FZOA01000001">
    <property type="protein sequence ID" value="SNR64591.1"/>
    <property type="molecule type" value="Genomic_DNA"/>
</dbReference>
<keyword evidence="3 5" id="KW-0067">ATP-binding</keyword>
<keyword evidence="4 5" id="KW-0173">Coenzyme A biosynthesis</keyword>
<evidence type="ECO:0000256" key="2">
    <source>
        <dbReference type="ARBA" id="ARBA00022741"/>
    </source>
</evidence>
<dbReference type="SUPFAM" id="SSF52540">
    <property type="entry name" value="P-loop containing nucleoside triphosphate hydrolases"/>
    <property type="match status" value="1"/>
</dbReference>